<proteinExistence type="predicted"/>
<feature type="signal peptide" evidence="4">
    <location>
        <begin position="1"/>
        <end position="17"/>
    </location>
</feature>
<feature type="domain" description="FAD-binding FR-type" evidence="5">
    <location>
        <begin position="563"/>
        <end position="675"/>
    </location>
</feature>
<keyword evidence="3" id="KW-0472">Membrane</keyword>
<feature type="transmembrane region" description="Helical" evidence="3">
    <location>
        <begin position="386"/>
        <end position="408"/>
    </location>
</feature>
<sequence>MILNILFFALALHSTLANSSANLTLFSGTLVFGFAANATHLTTAMTVTGDYAGSFGVSTGGMRGPVVSCYVSPANASSAVCTDVDANYGVARAAAQVSLLVSAAANVSSWTVVVETPLTRLALTPGAVTSMMFAYTGWVAATALPTRHASNAKVLANVTVPGNAPPASTTVAPTPTPTPTPTTTPLPSTSDGEQVYSVAMSRALGSLIAELSFNSTAFWGTLTIAGGYVGTIGVVSSGMDGSMVACYGGNGNAGTATCFDVDGHQGYLVRSSGYTTLLSSQVNATHAVLSFYSPRSRFPYLGVESYIAYCWTPYDPATQLPVKHNIDQDHGAPLVNFATGAITEVTTPFTSRSQAYMIVGIVLGALLVVTTLLVRVAGVKLNPSHTVALQLSFVLLMWAMVAVVIVLAKEDFEVGMTLKPVFRAFGEATAFVLSIILIPTTKHVGLGVVIGSSYERMLFMHPLLGFTVLVTMTVPCSRCTRIPLTCSKRARTCSVLVTWLMMLCVVLPAMFLRRKYYNLFRATHFIFILVLVFGVLHHEELLVMLIPSFALWVIDIALRVRSAASAKAQLLELHYHDRAQILTLRMSVRWSAAPRPGSYAFLLIPSLSPVMHPFTVALAEEVDNHDRSRRVVTFFIKNNGGSTFTAKLANYAKQSLAPEALSLSLFGPHGNLQVPLDECNHVVLVCGGIGVTPMLSHALYFRAHRDEHRQPRQTSGDHVHLGCARLIRLRRAHGNN</sequence>
<dbReference type="SUPFAM" id="SSF52343">
    <property type="entry name" value="Ferredoxin reductase-like, C-terminal NADP-linked domain"/>
    <property type="match status" value="1"/>
</dbReference>
<feature type="transmembrane region" description="Helical" evidence="3">
    <location>
        <begin position="494"/>
        <end position="512"/>
    </location>
</feature>
<keyword evidence="4" id="KW-0732">Signal</keyword>
<dbReference type="InterPro" id="IPR017927">
    <property type="entry name" value="FAD-bd_FR_type"/>
</dbReference>
<dbReference type="InterPro" id="IPR050369">
    <property type="entry name" value="RBOH/FRE"/>
</dbReference>
<feature type="chain" id="PRO_5006621325" evidence="4">
    <location>
        <begin position="18"/>
        <end position="736"/>
    </location>
</feature>
<keyword evidence="3 6" id="KW-0812">Transmembrane</keyword>
<dbReference type="Gene3D" id="3.40.50.80">
    <property type="entry name" value="Nucleotide-binding domain of ferredoxin-NADP reductase (FNR) module"/>
    <property type="match status" value="1"/>
</dbReference>
<dbReference type="PANTHER" id="PTHR11972">
    <property type="entry name" value="NADPH OXIDASE"/>
    <property type="match status" value="1"/>
</dbReference>
<feature type="transmembrane region" description="Helical" evidence="3">
    <location>
        <begin position="542"/>
        <end position="560"/>
    </location>
</feature>
<dbReference type="InterPro" id="IPR039261">
    <property type="entry name" value="FNR_nucleotide-bd"/>
</dbReference>
<keyword evidence="3" id="KW-1133">Transmembrane helix</keyword>
<dbReference type="AlphaFoldDB" id="A0A0S4IIF4"/>
<dbReference type="PROSITE" id="PS51384">
    <property type="entry name" value="FAD_FR"/>
    <property type="match status" value="1"/>
</dbReference>
<feature type="transmembrane region" description="Helical" evidence="3">
    <location>
        <begin position="355"/>
        <end position="374"/>
    </location>
</feature>
<evidence type="ECO:0000256" key="3">
    <source>
        <dbReference type="SAM" id="Phobius"/>
    </source>
</evidence>
<reference evidence="7" key="1">
    <citation type="submission" date="2015-09" db="EMBL/GenBank/DDBJ databases">
        <authorList>
            <consortium name="Pathogen Informatics"/>
        </authorList>
    </citation>
    <scope>NUCLEOTIDE SEQUENCE [LARGE SCALE GENOMIC DNA]</scope>
    <source>
        <strain evidence="7">Lake Konstanz</strain>
    </source>
</reference>
<dbReference type="EMBL" id="CYKH01000110">
    <property type="protein sequence ID" value="CUE71635.1"/>
    <property type="molecule type" value="Genomic_DNA"/>
</dbReference>
<evidence type="ECO:0000256" key="2">
    <source>
        <dbReference type="SAM" id="MobiDB-lite"/>
    </source>
</evidence>
<evidence type="ECO:0000259" key="5">
    <source>
        <dbReference type="PROSITE" id="PS51384"/>
    </source>
</evidence>
<feature type="region of interest" description="Disordered" evidence="2">
    <location>
        <begin position="164"/>
        <end position="191"/>
    </location>
</feature>
<gene>
    <name evidence="6" type="ORF">BSAL_53510</name>
</gene>
<dbReference type="GO" id="GO:0005886">
    <property type="term" value="C:plasma membrane"/>
    <property type="evidence" value="ECO:0007669"/>
    <property type="project" value="TreeGrafter"/>
</dbReference>
<dbReference type="GO" id="GO:0016491">
    <property type="term" value="F:oxidoreductase activity"/>
    <property type="evidence" value="ECO:0007669"/>
    <property type="project" value="UniProtKB-KW"/>
</dbReference>
<dbReference type="OrthoDB" id="10006946at2759"/>
<dbReference type="Pfam" id="PF08022">
    <property type="entry name" value="FAD_binding_8"/>
    <property type="match status" value="1"/>
</dbReference>
<dbReference type="CDD" id="cd06186">
    <property type="entry name" value="NOX_Duox_like_FAD_NADP"/>
    <property type="match status" value="1"/>
</dbReference>
<feature type="transmembrane region" description="Helical" evidence="3">
    <location>
        <begin position="457"/>
        <end position="474"/>
    </location>
</feature>
<keyword evidence="7" id="KW-1185">Reference proteome</keyword>
<evidence type="ECO:0000256" key="4">
    <source>
        <dbReference type="SAM" id="SignalP"/>
    </source>
</evidence>
<evidence type="ECO:0000256" key="1">
    <source>
        <dbReference type="ARBA" id="ARBA00023002"/>
    </source>
</evidence>
<organism evidence="6 7">
    <name type="scientific">Bodo saltans</name>
    <name type="common">Flagellated protozoan</name>
    <dbReference type="NCBI Taxonomy" id="75058"/>
    <lineage>
        <taxon>Eukaryota</taxon>
        <taxon>Discoba</taxon>
        <taxon>Euglenozoa</taxon>
        <taxon>Kinetoplastea</taxon>
        <taxon>Metakinetoplastina</taxon>
        <taxon>Eubodonida</taxon>
        <taxon>Bodonidae</taxon>
        <taxon>Bodo</taxon>
    </lineage>
</organism>
<feature type="compositionally biased region" description="Pro residues" evidence="2">
    <location>
        <begin position="174"/>
        <end position="184"/>
    </location>
</feature>
<feature type="transmembrane region" description="Helical" evidence="3">
    <location>
        <begin position="428"/>
        <end position="450"/>
    </location>
</feature>
<protein>
    <submittedName>
        <fullName evidence="6">Transmembrane protein, putative</fullName>
    </submittedName>
</protein>
<dbReference type="PANTHER" id="PTHR11972:SF69">
    <property type="entry name" value="FERRIC REDUCTION OXIDASE 6-RELATED"/>
    <property type="match status" value="1"/>
</dbReference>
<dbReference type="VEuPathDB" id="TriTrypDB:BSAL_24860"/>
<dbReference type="InterPro" id="IPR013112">
    <property type="entry name" value="FAD-bd_8"/>
</dbReference>
<dbReference type="Proteomes" id="UP000051952">
    <property type="component" value="Unassembled WGS sequence"/>
</dbReference>
<evidence type="ECO:0000313" key="6">
    <source>
        <dbReference type="EMBL" id="CUE71635.1"/>
    </source>
</evidence>
<name>A0A0S4IIF4_BODSA</name>
<evidence type="ECO:0000313" key="7">
    <source>
        <dbReference type="Proteomes" id="UP000051952"/>
    </source>
</evidence>
<feature type="transmembrane region" description="Helical" evidence="3">
    <location>
        <begin position="519"/>
        <end position="536"/>
    </location>
</feature>
<keyword evidence="1" id="KW-0560">Oxidoreductase</keyword>
<dbReference type="VEuPathDB" id="TriTrypDB:BSAL_54160"/>
<accession>A0A0S4IIF4</accession>